<proteinExistence type="predicted"/>
<organism evidence="2 3">
    <name type="scientific">Pseudoduganella namucuonensis</name>
    <dbReference type="NCBI Taxonomy" id="1035707"/>
    <lineage>
        <taxon>Bacteria</taxon>
        <taxon>Pseudomonadati</taxon>
        <taxon>Pseudomonadota</taxon>
        <taxon>Betaproteobacteria</taxon>
        <taxon>Burkholderiales</taxon>
        <taxon>Oxalobacteraceae</taxon>
        <taxon>Telluria group</taxon>
        <taxon>Pseudoduganella</taxon>
    </lineage>
</organism>
<name>A0A1I7LMF8_9BURK</name>
<evidence type="ECO:0000313" key="3">
    <source>
        <dbReference type="Proteomes" id="UP000199391"/>
    </source>
</evidence>
<dbReference type="Pfam" id="PF05598">
    <property type="entry name" value="DUF772"/>
    <property type="match status" value="1"/>
</dbReference>
<reference evidence="3" key="1">
    <citation type="submission" date="2016-10" db="EMBL/GenBank/DDBJ databases">
        <authorList>
            <person name="Varghese N."/>
            <person name="Submissions S."/>
        </authorList>
    </citation>
    <scope>NUCLEOTIDE SEQUENCE [LARGE SCALE GENOMIC DNA]</scope>
    <source>
        <strain evidence="3">CGMCC 1.11014</strain>
    </source>
</reference>
<keyword evidence="3" id="KW-1185">Reference proteome</keyword>
<protein>
    <submittedName>
        <fullName evidence="2">Transposase domain</fullName>
    </submittedName>
</protein>
<feature type="domain" description="Transposase InsH N-terminal" evidence="1">
    <location>
        <begin position="1"/>
        <end position="52"/>
    </location>
</feature>
<dbReference type="InterPro" id="IPR008490">
    <property type="entry name" value="Transposase_InsH_N"/>
</dbReference>
<gene>
    <name evidence="2" type="ORF">SAMN05216552_103282</name>
</gene>
<evidence type="ECO:0000259" key="1">
    <source>
        <dbReference type="Pfam" id="PF05598"/>
    </source>
</evidence>
<dbReference type="EMBL" id="FPBO01000032">
    <property type="protein sequence ID" value="SFV10897.1"/>
    <property type="molecule type" value="Genomic_DNA"/>
</dbReference>
<dbReference type="Proteomes" id="UP000199391">
    <property type="component" value="Unassembled WGS sequence"/>
</dbReference>
<sequence length="137" mass="15764">MVRILLIQQMFNLSDEQMEFQLLDRLSFQRFAGLRDASQIPDRTTIWTFKERLIQAGASESVFEAVNRQLASHGYIAHGAQMIDASIVPAPKQSICKEEKEIMHEGAMPIEWKPAKRRQKDIEARWTKWNGRLPPGG</sequence>
<dbReference type="PANTHER" id="PTHR35604">
    <property type="entry name" value="TRANSPOSASE INSH FOR INSERTION SEQUENCE ELEMENT IS5A-RELATED"/>
    <property type="match status" value="1"/>
</dbReference>
<dbReference type="PANTHER" id="PTHR35604:SF2">
    <property type="entry name" value="TRANSPOSASE INSH FOR INSERTION SEQUENCE ELEMENT IS5A-RELATED"/>
    <property type="match status" value="1"/>
</dbReference>
<dbReference type="AlphaFoldDB" id="A0A1I7LMF8"/>
<dbReference type="STRING" id="1035707.SAMN05216552_103282"/>
<evidence type="ECO:0000313" key="2">
    <source>
        <dbReference type="EMBL" id="SFV10897.1"/>
    </source>
</evidence>
<accession>A0A1I7LMF8</accession>